<evidence type="ECO:0000259" key="1">
    <source>
        <dbReference type="PROSITE" id="PS50097"/>
    </source>
</evidence>
<accession>A0A4U5NVK2</accession>
<dbReference type="Gene3D" id="3.30.710.10">
    <property type="entry name" value="Potassium Channel Kv1.1, Chain A"/>
    <property type="match status" value="1"/>
</dbReference>
<comment type="caution">
    <text evidence="2">The sequence shown here is derived from an EMBL/GenBank/DDBJ whole genome shotgun (WGS) entry which is preliminary data.</text>
</comment>
<dbReference type="SUPFAM" id="SSF54695">
    <property type="entry name" value="POZ domain"/>
    <property type="match status" value="1"/>
</dbReference>
<dbReference type="EMBL" id="AZBU02000003">
    <property type="protein sequence ID" value="TKR87587.1"/>
    <property type="molecule type" value="Genomic_DNA"/>
</dbReference>
<reference evidence="2 3" key="2">
    <citation type="journal article" date="2019" name="G3 (Bethesda)">
        <title>Hybrid Assembly of the Genome of the Entomopathogenic Nematode Steinernema carpocapsae Identifies the X-Chromosome.</title>
        <authorList>
            <person name="Serra L."/>
            <person name="Macchietto M."/>
            <person name="Macias-Munoz A."/>
            <person name="McGill C.J."/>
            <person name="Rodriguez I.M."/>
            <person name="Rodriguez B."/>
            <person name="Murad R."/>
            <person name="Mortazavi A."/>
        </authorList>
    </citation>
    <scope>NUCLEOTIDE SEQUENCE [LARGE SCALE GENOMIC DNA]</scope>
    <source>
        <strain evidence="2 3">ALL</strain>
    </source>
</reference>
<protein>
    <recommendedName>
        <fullName evidence="1">BTB domain-containing protein</fullName>
    </recommendedName>
</protein>
<dbReference type="PANTHER" id="PTHR22744:SF13">
    <property type="entry name" value="BTB DOMAIN-CONTAINING PROTEIN"/>
    <property type="match status" value="1"/>
</dbReference>
<dbReference type="OrthoDB" id="409824at2759"/>
<proteinExistence type="predicted"/>
<dbReference type="PANTHER" id="PTHR22744">
    <property type="entry name" value="HELIX LOOP HELIX PROTEIN 21-RELATED"/>
    <property type="match status" value="1"/>
</dbReference>
<dbReference type="InterPro" id="IPR000210">
    <property type="entry name" value="BTB/POZ_dom"/>
</dbReference>
<dbReference type="AlphaFoldDB" id="A0A4U5NVK2"/>
<keyword evidence="3" id="KW-1185">Reference proteome</keyword>
<evidence type="ECO:0000313" key="2">
    <source>
        <dbReference type="EMBL" id="TKR87587.1"/>
    </source>
</evidence>
<feature type="domain" description="BTB" evidence="1">
    <location>
        <begin position="129"/>
        <end position="212"/>
    </location>
</feature>
<name>A0A4U5NVK2_STECR</name>
<dbReference type="PROSITE" id="PS50097">
    <property type="entry name" value="BTB"/>
    <property type="match status" value="1"/>
</dbReference>
<evidence type="ECO:0000313" key="3">
    <source>
        <dbReference type="Proteomes" id="UP000298663"/>
    </source>
</evidence>
<organism evidence="2 3">
    <name type="scientific">Steinernema carpocapsae</name>
    <name type="common">Entomopathogenic nematode</name>
    <dbReference type="NCBI Taxonomy" id="34508"/>
    <lineage>
        <taxon>Eukaryota</taxon>
        <taxon>Metazoa</taxon>
        <taxon>Ecdysozoa</taxon>
        <taxon>Nematoda</taxon>
        <taxon>Chromadorea</taxon>
        <taxon>Rhabditida</taxon>
        <taxon>Tylenchina</taxon>
        <taxon>Panagrolaimomorpha</taxon>
        <taxon>Strongyloidoidea</taxon>
        <taxon>Steinernematidae</taxon>
        <taxon>Steinernema</taxon>
    </lineage>
</organism>
<dbReference type="Pfam" id="PF00651">
    <property type="entry name" value="BTB"/>
    <property type="match status" value="1"/>
</dbReference>
<dbReference type="Proteomes" id="UP000298663">
    <property type="component" value="Unassembled WGS sequence"/>
</dbReference>
<dbReference type="InterPro" id="IPR011333">
    <property type="entry name" value="SKP1/BTB/POZ_sf"/>
</dbReference>
<gene>
    <name evidence="2" type="ORF">L596_011960</name>
</gene>
<sequence length="300" mass="34837">MSSKGTIQFSFEIGAKSEIEIGGYNWSVEQRDKGNRVCCTAITCHPKSGKEALLWTCLVTLRLLPKEQNMNTMEPRIWTGTKIQSYCTYNFFWESPEQLDYAKICIEVHKSFSVDISERNNSLVKNPGDAAKVKIDGEEFWFSKQVLSVHSPYFSNLFAKQQAGPQRKRSKSSAWKIQVQKVEDSYELENVNRYDFLHFVQIMHCIEVKVKSTSIDYLLKMGEMYQCTSVMMHCEQFLQNAPVHKISVTKKLQLADRFKLRDLLTKTIRKVSLNDLRKFYAENNEISEEARDLLLERILA</sequence>
<reference evidence="2 3" key="1">
    <citation type="journal article" date="2015" name="Genome Biol.">
        <title>Comparative genomics of Steinernema reveals deeply conserved gene regulatory networks.</title>
        <authorList>
            <person name="Dillman A.R."/>
            <person name="Macchietto M."/>
            <person name="Porter C.F."/>
            <person name="Rogers A."/>
            <person name="Williams B."/>
            <person name="Antoshechkin I."/>
            <person name="Lee M.M."/>
            <person name="Goodwin Z."/>
            <person name="Lu X."/>
            <person name="Lewis E.E."/>
            <person name="Goodrich-Blair H."/>
            <person name="Stock S.P."/>
            <person name="Adams B.J."/>
            <person name="Sternberg P.W."/>
            <person name="Mortazavi A."/>
        </authorList>
    </citation>
    <scope>NUCLEOTIDE SEQUENCE [LARGE SCALE GENOMIC DNA]</scope>
    <source>
        <strain evidence="2 3">ALL</strain>
    </source>
</reference>
<dbReference type="SMART" id="SM00225">
    <property type="entry name" value="BTB"/>
    <property type="match status" value="1"/>
</dbReference>